<dbReference type="SFLD" id="SFLDG00002">
    <property type="entry name" value="C1.7:_P-type_atpase_like"/>
    <property type="match status" value="1"/>
</dbReference>
<dbReference type="SFLD" id="SFLDF00027">
    <property type="entry name" value="p-type_atpase"/>
    <property type="match status" value="1"/>
</dbReference>
<dbReference type="InterPro" id="IPR023299">
    <property type="entry name" value="ATPase_P-typ_cyto_dom_N"/>
</dbReference>
<dbReference type="PRINTS" id="PR00119">
    <property type="entry name" value="CATATPASE"/>
</dbReference>
<dbReference type="InterPro" id="IPR023214">
    <property type="entry name" value="HAD_sf"/>
</dbReference>
<dbReference type="SUPFAM" id="SSF81660">
    <property type="entry name" value="Metal cation-transporting ATPase, ATP-binding domain N"/>
    <property type="match status" value="1"/>
</dbReference>
<dbReference type="Pfam" id="PF13246">
    <property type="entry name" value="Cation_ATPase"/>
    <property type="match status" value="1"/>
</dbReference>
<keyword evidence="5" id="KW-0547">Nucleotide-binding</keyword>
<feature type="transmembrane region" description="Helical" evidence="10">
    <location>
        <begin position="64"/>
        <end position="83"/>
    </location>
</feature>
<gene>
    <name evidence="12" type="ORF">WOB96_01265</name>
</gene>
<dbReference type="PRINTS" id="PR00120">
    <property type="entry name" value="HATPASE"/>
</dbReference>
<dbReference type="SMART" id="SM00831">
    <property type="entry name" value="Cation_ATPase_N"/>
    <property type="match status" value="1"/>
</dbReference>
<name>A0ABU9D493_9PROT</name>
<feature type="transmembrane region" description="Helical" evidence="10">
    <location>
        <begin position="830"/>
        <end position="848"/>
    </location>
</feature>
<dbReference type="InterPro" id="IPR023298">
    <property type="entry name" value="ATPase_P-typ_TM_dom_sf"/>
</dbReference>
<keyword evidence="7" id="KW-1278">Translocase</keyword>
<feature type="transmembrane region" description="Helical" evidence="10">
    <location>
        <begin position="868"/>
        <end position="888"/>
    </location>
</feature>
<evidence type="ECO:0000259" key="11">
    <source>
        <dbReference type="SMART" id="SM00831"/>
    </source>
</evidence>
<dbReference type="Pfam" id="PF00690">
    <property type="entry name" value="Cation_ATPase_N"/>
    <property type="match status" value="1"/>
</dbReference>
<dbReference type="Gene3D" id="3.40.50.1000">
    <property type="entry name" value="HAD superfamily/HAD-like"/>
    <property type="match status" value="1"/>
</dbReference>
<dbReference type="InterPro" id="IPR008250">
    <property type="entry name" value="ATPase_P-typ_transduc_dom_A_sf"/>
</dbReference>
<comment type="caution">
    <text evidence="12">The sequence shown here is derived from an EMBL/GenBank/DDBJ whole genome shotgun (WGS) entry which is preliminary data.</text>
</comment>
<dbReference type="InterPro" id="IPR050510">
    <property type="entry name" value="Cation_transp_ATPase_P-type"/>
</dbReference>
<dbReference type="InterPro" id="IPR036412">
    <property type="entry name" value="HAD-like_sf"/>
</dbReference>
<comment type="subcellular location">
    <subcellularLocation>
        <location evidence="1">Cell membrane</location>
        <topology evidence="1">Multi-pass membrane protein</topology>
    </subcellularLocation>
</comment>
<evidence type="ECO:0000256" key="5">
    <source>
        <dbReference type="ARBA" id="ARBA00022741"/>
    </source>
</evidence>
<evidence type="ECO:0000256" key="8">
    <source>
        <dbReference type="ARBA" id="ARBA00022989"/>
    </source>
</evidence>
<feature type="transmembrane region" description="Helical" evidence="10">
    <location>
        <begin position="255"/>
        <end position="276"/>
    </location>
</feature>
<keyword evidence="4 10" id="KW-0812">Transmembrane</keyword>
<dbReference type="NCBIfam" id="TIGR01494">
    <property type="entry name" value="ATPase_P-type"/>
    <property type="match status" value="2"/>
</dbReference>
<dbReference type="InterPro" id="IPR018303">
    <property type="entry name" value="ATPase_P-typ_P_site"/>
</dbReference>
<keyword evidence="3" id="KW-1003">Cell membrane</keyword>
<organism evidence="12 13">
    <name type="scientific">Thermithiobacillus plumbiphilus</name>
    <dbReference type="NCBI Taxonomy" id="1729899"/>
    <lineage>
        <taxon>Bacteria</taxon>
        <taxon>Pseudomonadati</taxon>
        <taxon>Pseudomonadota</taxon>
        <taxon>Acidithiobacillia</taxon>
        <taxon>Acidithiobacillales</taxon>
        <taxon>Thermithiobacillaceae</taxon>
        <taxon>Thermithiobacillus</taxon>
    </lineage>
</organism>
<reference evidence="12 13" key="1">
    <citation type="submission" date="2024-04" db="EMBL/GenBank/DDBJ databases">
        <authorList>
            <person name="Abashina T."/>
            <person name="Shaikin A."/>
        </authorList>
    </citation>
    <scope>NUCLEOTIDE SEQUENCE [LARGE SCALE GENOMIC DNA]</scope>
    <source>
        <strain evidence="12 13">AAFK</strain>
    </source>
</reference>
<sequence length="894" mass="96784">MPESPEQFKALPSQPWHAEPLERIYPALQSGPEGLDESEAQTRLRHFGPNRLPEAPRPHPLRRFLAQFKSVLILVLLASGIITAMLGEWIETGVILGVVLINALIGFVQEGKAEEAMLALRDMLSPQARVQRGGRILNLPAEQLVPGDLVLLQAGDRVPADLRLVEARDLQINEAPLTGESLPVLKQADTLAMELPLAERRNMAFAATLATRGVGKGIVIATGLQSEIGRISGMLARVQVPRTPLLKQMDHFSRVLSAGILAISLAILLFGWSVHGQDPRELFMAVIGLAVAAIPEGLPAVITIILAIGVQRMARRQAIIRQLPAIETLGAVSVICTDKTGTLTQNAMRVEEIVLGREELLLAELRDEEAQLLVRRSPALAELLLAGILCNDAEAAPANEGWTLEGDPTETALLELAIDLGLDPQGLRAASPRLDLLPFESDRQLMITLNQSSHGNQLFLKGAPERVMDLVEAQGFSGSQETLDRAFWQAQVMSLASRGYRILALATRAAEIGQGHIDGQDPGKGWILLGLVGMEDPPRMEAGPAVARCQAAGIRVKMITGDHAVTARAIGARLGIGDGEKVLEGNALEVLDDRALAEQVRRVDVFARISPEQKLRLVEALQAQGAVVAMTGDGVNDAAALRRANVGIAMGRKGTDAAREAAEMVLADDNFATISHAIEEGRGVYDNIQKTLLFILPTNAGQALVLILALVLGMQLPITPVQILWVNMITSVTLGLALAFEPTEPDVMQRPPRDPNASLLSGSMLFRILYIGLLLVAGTAAVFYWLLQSGAGLDYARTAAVNTLVLFEIFYLLPVRALHGSVWQGHMLKGNPWSWGLIGLVLIFQILFTYWPPMQALFATVALRPADWLWMTLLASSVFWLVEMEKFVSGLGRD</sequence>
<dbReference type="SUPFAM" id="SSF81653">
    <property type="entry name" value="Calcium ATPase, transduction domain A"/>
    <property type="match status" value="1"/>
</dbReference>
<evidence type="ECO:0000256" key="10">
    <source>
        <dbReference type="SAM" id="Phobius"/>
    </source>
</evidence>
<evidence type="ECO:0000256" key="2">
    <source>
        <dbReference type="ARBA" id="ARBA00005675"/>
    </source>
</evidence>
<dbReference type="Pfam" id="PF00689">
    <property type="entry name" value="Cation_ATPase_C"/>
    <property type="match status" value="1"/>
</dbReference>
<evidence type="ECO:0000313" key="13">
    <source>
        <dbReference type="Proteomes" id="UP001446205"/>
    </source>
</evidence>
<evidence type="ECO:0000256" key="3">
    <source>
        <dbReference type="ARBA" id="ARBA00022475"/>
    </source>
</evidence>
<dbReference type="InterPro" id="IPR044492">
    <property type="entry name" value="P_typ_ATPase_HD_dom"/>
</dbReference>
<dbReference type="InterPro" id="IPR006068">
    <property type="entry name" value="ATPase_P-typ_cation-transptr_C"/>
</dbReference>
<dbReference type="InterPro" id="IPR001757">
    <property type="entry name" value="P_typ_ATPase"/>
</dbReference>
<keyword evidence="9 10" id="KW-0472">Membrane</keyword>
<dbReference type="RefSeq" id="WP_341369446.1">
    <property type="nucleotide sequence ID" value="NZ_JBBPCO010000001.1"/>
</dbReference>
<dbReference type="PANTHER" id="PTHR43294:SF21">
    <property type="entry name" value="CATION TRANSPORTING ATPASE"/>
    <property type="match status" value="1"/>
</dbReference>
<evidence type="ECO:0000256" key="9">
    <source>
        <dbReference type="ARBA" id="ARBA00023136"/>
    </source>
</evidence>
<evidence type="ECO:0000256" key="1">
    <source>
        <dbReference type="ARBA" id="ARBA00004651"/>
    </source>
</evidence>
<comment type="similarity">
    <text evidence="2">Belongs to the cation transport ATPase (P-type) (TC 3.A.3) family. Type IIA subfamily.</text>
</comment>
<keyword evidence="13" id="KW-1185">Reference proteome</keyword>
<keyword evidence="8 10" id="KW-1133">Transmembrane helix</keyword>
<evidence type="ECO:0000313" key="12">
    <source>
        <dbReference type="EMBL" id="MEK8088382.1"/>
    </source>
</evidence>
<dbReference type="Proteomes" id="UP001446205">
    <property type="component" value="Unassembled WGS sequence"/>
</dbReference>
<dbReference type="Gene3D" id="2.70.150.10">
    <property type="entry name" value="Calcium-transporting ATPase, cytoplasmic transduction domain A"/>
    <property type="match status" value="1"/>
</dbReference>
<feature type="transmembrane region" description="Helical" evidence="10">
    <location>
        <begin position="799"/>
        <end position="818"/>
    </location>
</feature>
<dbReference type="EMBL" id="JBBPCO010000001">
    <property type="protein sequence ID" value="MEK8088382.1"/>
    <property type="molecule type" value="Genomic_DNA"/>
</dbReference>
<dbReference type="SFLD" id="SFLDS00003">
    <property type="entry name" value="Haloacid_Dehalogenase"/>
    <property type="match status" value="1"/>
</dbReference>
<dbReference type="SUPFAM" id="SSF81665">
    <property type="entry name" value="Calcium ATPase, transmembrane domain M"/>
    <property type="match status" value="1"/>
</dbReference>
<dbReference type="Gene3D" id="1.20.1110.10">
    <property type="entry name" value="Calcium-transporting ATPase, transmembrane domain"/>
    <property type="match status" value="1"/>
</dbReference>
<dbReference type="SUPFAM" id="SSF56784">
    <property type="entry name" value="HAD-like"/>
    <property type="match status" value="1"/>
</dbReference>
<protein>
    <submittedName>
        <fullName evidence="12">HAD-IC family P-type ATPase</fullName>
    </submittedName>
</protein>
<dbReference type="PANTHER" id="PTHR43294">
    <property type="entry name" value="SODIUM/POTASSIUM-TRANSPORTING ATPASE SUBUNIT ALPHA"/>
    <property type="match status" value="1"/>
</dbReference>
<accession>A0ABU9D493</accession>
<feature type="transmembrane region" description="Helical" evidence="10">
    <location>
        <begin position="722"/>
        <end position="740"/>
    </location>
</feature>
<feature type="transmembrane region" description="Helical" evidence="10">
    <location>
        <begin position="89"/>
        <end position="108"/>
    </location>
</feature>
<feature type="transmembrane region" description="Helical" evidence="10">
    <location>
        <begin position="692"/>
        <end position="716"/>
    </location>
</feature>
<evidence type="ECO:0000256" key="4">
    <source>
        <dbReference type="ARBA" id="ARBA00022692"/>
    </source>
</evidence>
<proteinExistence type="inferred from homology"/>
<dbReference type="PROSITE" id="PS00154">
    <property type="entry name" value="ATPASE_E1_E2"/>
    <property type="match status" value="1"/>
</dbReference>
<feature type="domain" description="Cation-transporting P-type ATPase N-terminal" evidence="11">
    <location>
        <begin position="15"/>
        <end position="88"/>
    </location>
</feature>
<dbReference type="Gene3D" id="3.40.1110.10">
    <property type="entry name" value="Calcium-transporting ATPase, cytoplasmic domain N"/>
    <property type="match status" value="1"/>
</dbReference>
<evidence type="ECO:0000256" key="7">
    <source>
        <dbReference type="ARBA" id="ARBA00022967"/>
    </source>
</evidence>
<dbReference type="Pfam" id="PF00122">
    <property type="entry name" value="E1-E2_ATPase"/>
    <property type="match status" value="1"/>
</dbReference>
<keyword evidence="6" id="KW-0067">ATP-binding</keyword>
<feature type="transmembrane region" description="Helical" evidence="10">
    <location>
        <begin position="768"/>
        <end position="787"/>
    </location>
</feature>
<evidence type="ECO:0000256" key="6">
    <source>
        <dbReference type="ARBA" id="ARBA00022840"/>
    </source>
</evidence>
<dbReference type="InterPro" id="IPR004014">
    <property type="entry name" value="ATPase_P-typ_cation-transptr_N"/>
</dbReference>
<feature type="transmembrane region" description="Helical" evidence="10">
    <location>
        <begin position="282"/>
        <end position="308"/>
    </location>
</feature>
<dbReference type="InterPro" id="IPR059000">
    <property type="entry name" value="ATPase_P-type_domA"/>
</dbReference>